<dbReference type="Proteomes" id="UP000076359">
    <property type="component" value="Chromosome 14"/>
</dbReference>
<dbReference type="AlphaFoldDB" id="A0A151L4J2"/>
<feature type="non-terminal residue" evidence="1">
    <location>
        <position position="27"/>
    </location>
</feature>
<comment type="caution">
    <text evidence="1">The sequence shown here is derived from an EMBL/GenBank/DDBJ whole genome shotgun (WGS) entry which is preliminary data.</text>
</comment>
<reference evidence="1 2" key="1">
    <citation type="journal article" date="2016" name="Nat. Commun.">
        <title>Genomes of cryptic chimpanzee Plasmodium species reveal key evolutionary events leading to human malaria.</title>
        <authorList>
            <person name="Sundararaman S.A."/>
            <person name="Plenderleith L.J."/>
            <person name="Liu W."/>
            <person name="Loy D.E."/>
            <person name="Learn G.H."/>
            <person name="Li Y."/>
            <person name="Shaw K.S."/>
            <person name="Ayouba A."/>
            <person name="Peeters M."/>
            <person name="Speede S."/>
            <person name="Shaw G.M."/>
            <person name="Bushman F.D."/>
            <person name="Brisson D."/>
            <person name="Rayner J.C."/>
            <person name="Sharp P.M."/>
            <person name="Hahn B.H."/>
        </authorList>
    </citation>
    <scope>NUCLEOTIDE SEQUENCE [LARGE SCALE GENOMIC DNA]</scope>
    <source>
        <strain evidence="1 2">SY57</strain>
    </source>
</reference>
<accession>A0A151L4J2</accession>
<organism evidence="1 2">
    <name type="scientific">Plasmodium reichenowi</name>
    <dbReference type="NCBI Taxonomy" id="5854"/>
    <lineage>
        <taxon>Eukaryota</taxon>
        <taxon>Sar</taxon>
        <taxon>Alveolata</taxon>
        <taxon>Apicomplexa</taxon>
        <taxon>Aconoidasida</taxon>
        <taxon>Haemosporida</taxon>
        <taxon>Plasmodiidae</taxon>
        <taxon>Plasmodium</taxon>
        <taxon>Plasmodium (Laverania)</taxon>
    </lineage>
</organism>
<proteinExistence type="predicted"/>
<dbReference type="EMBL" id="LVLA01000015">
    <property type="protein sequence ID" value="KYN93873.1"/>
    <property type="molecule type" value="Genomic_DNA"/>
</dbReference>
<sequence length="27" mass="3273">MKEIIYVKNKERKNIISNVRIKAQKLD</sequence>
<evidence type="ECO:0000313" key="1">
    <source>
        <dbReference type="EMBL" id="KYN93873.1"/>
    </source>
</evidence>
<evidence type="ECO:0000313" key="2">
    <source>
        <dbReference type="Proteomes" id="UP000076359"/>
    </source>
</evidence>
<name>A0A151L4J2_PLARE</name>
<gene>
    <name evidence="1" type="ORF">PRSY57_1420600</name>
</gene>
<protein>
    <submittedName>
        <fullName evidence="1">Uncharacterized protein</fullName>
    </submittedName>
</protein>